<evidence type="ECO:0000259" key="2">
    <source>
        <dbReference type="Pfam" id="PF20150"/>
    </source>
</evidence>
<sequence length="390" mass="44396">MKTPPERSSEQPLNSRQPLRSQQQQSALATACRTKCCYHNLPFCQKCRAAVRLVSTVLSYSRCATSRSNSAIENSNNITDNIYLDENHTPNDRPLPQLPPNSRSSEDMSSARPSSFPQFGRLPRELRNDVYHLAAAAESREIEVVEVAMPVFANGVFISPSRYDVWGDPRPAIVAATREAEETLVGDGTYKIFFLVEGAAIGVYFNPEVDTVRLKSHFFNLFRPPMQPFVASLANPFEVTTIKTLSVPIYVFEQYQLWIADNITSFRNLRQIFITLRRQFEPLRQHYEGVYFLALHFEPQTPFIPLPNTPNPTGRWLLPRFAENGVDYYGIAAMTKVFQHVRSIGHQQRLMTLWANLDILHQHHVALPHLTLYADYLPAPAPLPIKNLDV</sequence>
<keyword evidence="4" id="KW-1185">Reference proteome</keyword>
<feature type="region of interest" description="Disordered" evidence="1">
    <location>
        <begin position="1"/>
        <end position="22"/>
    </location>
</feature>
<dbReference type="AlphaFoldDB" id="A0A8H4RJ66"/>
<dbReference type="InterPro" id="IPR045518">
    <property type="entry name" value="2EXR"/>
</dbReference>
<evidence type="ECO:0000256" key="1">
    <source>
        <dbReference type="SAM" id="MobiDB-lite"/>
    </source>
</evidence>
<gene>
    <name evidence="3" type="ORF">G7Y89_g7125</name>
</gene>
<feature type="domain" description="2EXR" evidence="2">
    <location>
        <begin position="116"/>
        <end position="212"/>
    </location>
</feature>
<dbReference type="Proteomes" id="UP000566819">
    <property type="component" value="Unassembled WGS sequence"/>
</dbReference>
<feature type="compositionally biased region" description="Polar residues" evidence="1">
    <location>
        <begin position="100"/>
        <end position="117"/>
    </location>
</feature>
<dbReference type="PANTHER" id="PTHR35910">
    <property type="entry name" value="2EXR DOMAIN-CONTAINING PROTEIN"/>
    <property type="match status" value="1"/>
</dbReference>
<organism evidence="3 4">
    <name type="scientific">Cudoniella acicularis</name>
    <dbReference type="NCBI Taxonomy" id="354080"/>
    <lineage>
        <taxon>Eukaryota</taxon>
        <taxon>Fungi</taxon>
        <taxon>Dikarya</taxon>
        <taxon>Ascomycota</taxon>
        <taxon>Pezizomycotina</taxon>
        <taxon>Leotiomycetes</taxon>
        <taxon>Helotiales</taxon>
        <taxon>Tricladiaceae</taxon>
        <taxon>Cudoniella</taxon>
    </lineage>
</organism>
<evidence type="ECO:0000313" key="3">
    <source>
        <dbReference type="EMBL" id="KAF4631010.1"/>
    </source>
</evidence>
<accession>A0A8H4RJ66</accession>
<dbReference type="PANTHER" id="PTHR35910:SF6">
    <property type="entry name" value="2EXR DOMAIN-CONTAINING PROTEIN"/>
    <property type="match status" value="1"/>
</dbReference>
<protein>
    <recommendedName>
        <fullName evidence="2">2EXR domain-containing protein</fullName>
    </recommendedName>
</protein>
<proteinExistence type="predicted"/>
<feature type="region of interest" description="Disordered" evidence="1">
    <location>
        <begin position="82"/>
        <end position="121"/>
    </location>
</feature>
<dbReference type="PROSITE" id="PS51257">
    <property type="entry name" value="PROKAR_LIPOPROTEIN"/>
    <property type="match status" value="1"/>
</dbReference>
<comment type="caution">
    <text evidence="3">The sequence shown here is derived from an EMBL/GenBank/DDBJ whole genome shotgun (WGS) entry which is preliminary data.</text>
</comment>
<dbReference type="EMBL" id="JAAMPI010000486">
    <property type="protein sequence ID" value="KAF4631010.1"/>
    <property type="molecule type" value="Genomic_DNA"/>
</dbReference>
<evidence type="ECO:0000313" key="4">
    <source>
        <dbReference type="Proteomes" id="UP000566819"/>
    </source>
</evidence>
<reference evidence="3 4" key="1">
    <citation type="submission" date="2020-03" db="EMBL/GenBank/DDBJ databases">
        <title>Draft Genome Sequence of Cudoniella acicularis.</title>
        <authorList>
            <person name="Buettner E."/>
            <person name="Kellner H."/>
        </authorList>
    </citation>
    <scope>NUCLEOTIDE SEQUENCE [LARGE SCALE GENOMIC DNA]</scope>
    <source>
        <strain evidence="3 4">DSM 108380</strain>
    </source>
</reference>
<dbReference type="Pfam" id="PF20150">
    <property type="entry name" value="2EXR"/>
    <property type="match status" value="1"/>
</dbReference>
<name>A0A8H4RJ66_9HELO</name>